<keyword evidence="1" id="KW-0812">Transmembrane</keyword>
<feature type="transmembrane region" description="Helical" evidence="1">
    <location>
        <begin position="20"/>
        <end position="38"/>
    </location>
</feature>
<dbReference type="Proteomes" id="UP000580043">
    <property type="component" value="Unassembled WGS sequence"/>
</dbReference>
<feature type="transmembrane region" description="Helical" evidence="1">
    <location>
        <begin position="217"/>
        <end position="237"/>
    </location>
</feature>
<feature type="transmembrane region" description="Helical" evidence="1">
    <location>
        <begin position="322"/>
        <end position="340"/>
    </location>
</feature>
<protein>
    <recommendedName>
        <fullName evidence="4">Glycosyltransferase RgtA/B/C/D-like domain-containing protein</fullName>
    </recommendedName>
</protein>
<evidence type="ECO:0000313" key="3">
    <source>
        <dbReference type="Proteomes" id="UP000580043"/>
    </source>
</evidence>
<name>A0A848G0M5_9RHOO</name>
<dbReference type="AlphaFoldDB" id="A0A848G0M5"/>
<keyword evidence="3" id="KW-1185">Reference proteome</keyword>
<keyword evidence="1" id="KW-1133">Transmembrane helix</keyword>
<dbReference type="EMBL" id="JABBGA010000001">
    <property type="protein sequence ID" value="NML24600.1"/>
    <property type="molecule type" value="Genomic_DNA"/>
</dbReference>
<feature type="transmembrane region" description="Helical" evidence="1">
    <location>
        <begin position="267"/>
        <end position="286"/>
    </location>
</feature>
<feature type="transmembrane region" description="Helical" evidence="1">
    <location>
        <begin position="147"/>
        <end position="165"/>
    </location>
</feature>
<feature type="transmembrane region" description="Helical" evidence="1">
    <location>
        <begin position="352"/>
        <end position="376"/>
    </location>
</feature>
<feature type="transmembrane region" description="Helical" evidence="1">
    <location>
        <begin position="298"/>
        <end position="316"/>
    </location>
</feature>
<feature type="transmembrane region" description="Helical" evidence="1">
    <location>
        <begin position="177"/>
        <end position="205"/>
    </location>
</feature>
<organism evidence="2 3">
    <name type="scientific">Zoogloea dura</name>
    <dbReference type="NCBI Taxonomy" id="2728840"/>
    <lineage>
        <taxon>Bacteria</taxon>
        <taxon>Pseudomonadati</taxon>
        <taxon>Pseudomonadota</taxon>
        <taxon>Betaproteobacteria</taxon>
        <taxon>Rhodocyclales</taxon>
        <taxon>Zoogloeaceae</taxon>
        <taxon>Zoogloea</taxon>
    </lineage>
</organism>
<evidence type="ECO:0000313" key="2">
    <source>
        <dbReference type="EMBL" id="NML24600.1"/>
    </source>
</evidence>
<reference evidence="2 3" key="1">
    <citation type="submission" date="2020-04" db="EMBL/GenBank/DDBJ databases">
        <title>Zoogloea sp. G-4-1-14 isolated from soil.</title>
        <authorList>
            <person name="Dahal R.H."/>
        </authorList>
    </citation>
    <scope>NUCLEOTIDE SEQUENCE [LARGE SCALE GENOMIC DNA]</scope>
    <source>
        <strain evidence="2 3">G-4-1-14</strain>
    </source>
</reference>
<gene>
    <name evidence="2" type="ORF">HHL15_02505</name>
</gene>
<feature type="transmembrane region" description="Helical" evidence="1">
    <location>
        <begin position="428"/>
        <end position="449"/>
    </location>
</feature>
<accession>A0A848G0M5</accession>
<feature type="transmembrane region" description="Helical" evidence="1">
    <location>
        <begin position="396"/>
        <end position="416"/>
    </location>
</feature>
<keyword evidence="1" id="KW-0472">Membrane</keyword>
<feature type="transmembrane region" description="Helical" evidence="1">
    <location>
        <begin position="74"/>
        <end position="92"/>
    </location>
</feature>
<evidence type="ECO:0008006" key="4">
    <source>
        <dbReference type="Google" id="ProtNLM"/>
    </source>
</evidence>
<evidence type="ECO:0000256" key="1">
    <source>
        <dbReference type="SAM" id="Phobius"/>
    </source>
</evidence>
<proteinExistence type="predicted"/>
<sequence>MHNDAAKRFTLPSPLTGWPLAVLLAVYLLVGTTGHLPWRGDDLTHLGPIHAMLRGEGWLLPEIAGEVYRDSGPLYYWLGAALASALGGLMPVHDAARLASSLFCAATLYWTALAARRLYGEGAFAPAILLGMGSLGLVVHAHETQPALAQIAGVALCLAGAVNLGRQGLQAGLQAGLGITLAFLAGGLSGLILTLPLVLAAPLLCPACRTPAVFRSISLCCGIALLAATLWLGAVAVQAPAEPARWLQEELRSIHPHTEHLASLSKLLQLFGWFAWPLWPIAGWALWKNRQSWTTPQVAIPLIASLCAIILVATTGKGLRPAGALPLLPPLCLLAAFGVQSLRRGAANAFDWFGVMAFLFFGLLVWLIWGALHFSWPPGLARQIVKLAPEFPRGDFLASALIGVPISIALLLLPAATERVPARATSTWALGMTLLWCLAVALLQPWFAYTKNYQPIASSLQDALASQPAAAAGCIKRRGLGDTQRAALDYFSSIRTVRYSSGDDCQLLLTYGSAGNSVNVAKEWNSPVWERRLGGGRKAEVFRLYRKN</sequence>
<comment type="caution">
    <text evidence="2">The sequence shown here is derived from an EMBL/GenBank/DDBJ whole genome shotgun (WGS) entry which is preliminary data.</text>
</comment>
<dbReference type="RefSeq" id="WP_169144215.1">
    <property type="nucleotide sequence ID" value="NZ_JABBGA010000001.1"/>
</dbReference>
<feature type="transmembrane region" description="Helical" evidence="1">
    <location>
        <begin position="122"/>
        <end position="140"/>
    </location>
</feature>